<feature type="domain" description="DUF4178" evidence="1">
    <location>
        <begin position="61"/>
        <end position="199"/>
    </location>
</feature>
<feature type="domain" description="DUF4178" evidence="1">
    <location>
        <begin position="284"/>
        <end position="428"/>
    </location>
</feature>
<sequence>MSQTPFFKTDCPSCGAPVEAHSASAVTLVCGYCNSMLVRKDNGVVDSGRDSALLEDFSPLQIGTSGTFVAQRFTLVGRLQVQYDDGAWNEWYALFDDGRAGWLSEAGDLYVMTMPVEIDNPPKFQDTRAGFSELTFQDKHYIASDVRKISLKRAAAQGELPFVLDEDRQNKVADWRCEDLFITLDYSGDTPETFFGRMVNLDDLKLENTRSEDEIKESAGRLKGSISSENCPNCGSSVHWVNGLTSHLNCQSCGSELAVGKDKAELITANNLRLSQNTMFTLPVGSTGRLKNKEFHVIGAIRYLETDAQETFDNLFKGAKHTLAPEGQWTEYLLYNPTQGFLWLVETDEGWNISETLNDWPRLDRNCQPQGYGKLYDYGGRVRIASGAFYWRVRNGDLNYYSDYRDGQSRKIGSELNSHEMAWTRSAPIAYREIADAFNLTNKISSYTVKMSADDIDEKLRLLMIAILVIVNIPSLFMNGFDILFDIFLIGWGVYTLFIVGRKRDENGEQSISRVGYVICAMALIVFVTMMNYADLSDLDDDSSRVHSGGSYGGFSSGSYSGGHK</sequence>
<keyword evidence="3" id="KW-1185">Reference proteome</keyword>
<gene>
    <name evidence="2" type="ORF">CYJ98_006520</name>
</gene>
<evidence type="ECO:0000313" key="3">
    <source>
        <dbReference type="Proteomes" id="UP000234781"/>
    </source>
</evidence>
<proteinExistence type="predicted"/>
<dbReference type="EMBL" id="CP136962">
    <property type="protein sequence ID" value="WOS97234.1"/>
    <property type="molecule type" value="Genomic_DNA"/>
</dbReference>
<dbReference type="RefSeq" id="WP_101755307.1">
    <property type="nucleotide sequence ID" value="NZ_CP136962.1"/>
</dbReference>
<name>A0A9X7I4M2_NEIPE</name>
<dbReference type="InterPro" id="IPR025235">
    <property type="entry name" value="DUF4178"/>
</dbReference>
<reference evidence="3" key="1">
    <citation type="submission" date="2017-12" db="EMBL/GenBank/DDBJ databases">
        <title>Phylogenetic diversity of female urinary microbiome.</title>
        <authorList>
            <person name="Thomas-White K."/>
            <person name="Wolfe A.J."/>
        </authorList>
    </citation>
    <scope>NUCLEOTIDE SEQUENCE [LARGE SCALE GENOMIC DNA]</scope>
    <source>
        <strain evidence="3">UMB0023</strain>
    </source>
</reference>
<evidence type="ECO:0000313" key="2">
    <source>
        <dbReference type="EMBL" id="WOS97234.1"/>
    </source>
</evidence>
<evidence type="ECO:0000259" key="1">
    <source>
        <dbReference type="Pfam" id="PF13785"/>
    </source>
</evidence>
<dbReference type="AlphaFoldDB" id="A0A9X7I4M2"/>
<organism evidence="2 3">
    <name type="scientific">Neisseria perflava</name>
    <dbReference type="NCBI Taxonomy" id="33053"/>
    <lineage>
        <taxon>Bacteria</taxon>
        <taxon>Pseudomonadati</taxon>
        <taxon>Pseudomonadota</taxon>
        <taxon>Betaproteobacteria</taxon>
        <taxon>Neisseriales</taxon>
        <taxon>Neisseriaceae</taxon>
        <taxon>Neisseria</taxon>
    </lineage>
</organism>
<accession>A0A9X7I4M2</accession>
<protein>
    <submittedName>
        <fullName evidence="2">DUF4178 domain-containing protein</fullName>
    </submittedName>
</protein>
<dbReference type="Pfam" id="PF13785">
    <property type="entry name" value="DUF4178"/>
    <property type="match status" value="2"/>
</dbReference>
<dbReference type="Proteomes" id="UP000234781">
    <property type="component" value="Chromosome"/>
</dbReference>